<dbReference type="InterPro" id="IPR009377">
    <property type="entry name" value="EutA"/>
</dbReference>
<comment type="caution">
    <text evidence="2">The sequence shown here is derived from an EMBL/GenBank/DDBJ whole genome shotgun (WGS) entry which is preliminary data.</text>
</comment>
<evidence type="ECO:0000313" key="2">
    <source>
        <dbReference type="EMBL" id="EDM46114.1"/>
    </source>
</evidence>
<dbReference type="EMBL" id="ABCP01000052">
    <property type="protein sequence ID" value="EDM46114.1"/>
    <property type="molecule type" value="Genomic_DNA"/>
</dbReference>
<dbReference type="eggNOG" id="COG4819">
    <property type="taxonomic scope" value="Bacteria"/>
</dbReference>
<dbReference type="STRING" id="443152.MDG893_15312"/>
<dbReference type="OrthoDB" id="1542at2"/>
<dbReference type="RefSeq" id="WP_007155374.1">
    <property type="nucleotide sequence ID" value="NZ_ABCP01000052.1"/>
</dbReference>
<keyword evidence="3" id="KW-1185">Reference proteome</keyword>
<gene>
    <name evidence="2" type="ORF">MDG893_15312</name>
</gene>
<feature type="compositionally biased region" description="Basic residues" evidence="1">
    <location>
        <begin position="8"/>
        <end position="19"/>
    </location>
</feature>
<accession>A6F540</accession>
<proteinExistence type="predicted"/>
<dbReference type="Proteomes" id="UP000005856">
    <property type="component" value="Unassembled WGS sequence"/>
</dbReference>
<dbReference type="InterPro" id="IPR043129">
    <property type="entry name" value="ATPase_NBD"/>
</dbReference>
<reference evidence="2 3" key="1">
    <citation type="submission" date="2007-06" db="EMBL/GenBank/DDBJ databases">
        <authorList>
            <person name="Green D."/>
            <person name="Ferriera S."/>
            <person name="Johnson J."/>
            <person name="Kravitz S."/>
            <person name="Beeson K."/>
            <person name="Sutton G."/>
            <person name="Rogers Y.-H."/>
            <person name="Friedman R."/>
            <person name="Frazier M."/>
            <person name="Venter J.C."/>
        </authorList>
    </citation>
    <scope>NUCLEOTIDE SEQUENCE [LARGE SCALE GENOMIC DNA]</scope>
    <source>
        <strain evidence="2 3">DG893</strain>
    </source>
</reference>
<dbReference type="SUPFAM" id="SSF53067">
    <property type="entry name" value="Actin-like ATPase domain"/>
    <property type="match status" value="1"/>
</dbReference>
<feature type="region of interest" description="Disordered" evidence="1">
    <location>
        <begin position="1"/>
        <end position="32"/>
    </location>
</feature>
<dbReference type="Pfam" id="PF06277">
    <property type="entry name" value="EutA"/>
    <property type="match status" value="1"/>
</dbReference>
<protein>
    <submittedName>
        <fullName evidence="2">Ethanolamine utilization protein EutA</fullName>
    </submittedName>
</protein>
<name>A6F540_9GAMM</name>
<evidence type="ECO:0000256" key="1">
    <source>
        <dbReference type="SAM" id="MobiDB-lite"/>
    </source>
</evidence>
<dbReference type="AlphaFoldDB" id="A6F540"/>
<sequence>MKDDHGHQHSHAHGHHHDHDHHIPQDDGPIEENPLWQRDNVTLWSVGIDIGSAGTQVLFSRVQLQRQSVDLSSRYIIIDRETFYESPVSLTPYRSETLIDDRALGEIVDNAYNFARVRPEDIDTGVVILTGEALRRENASRIASILSEKCGDLVCATAGHHMEARLAAFGSGAARASFDRDECILNIDIGGGTTKLSVLENGKVLATGAVHIGGRLLATDPDGTLARIDPAGRTHAARAGFNWHVGDRVDPEQLDQVAQTMASTLIQVLTCTPVPPDAAELYLTDPIPDELLRRAKSMVFSGGVAEFVYRREERDFGDLGQRLGHALRDRIDSGELSWNLLPDSQGIRSTALGASEYTTQLSGNTCFATDYDALLPQRNLPVLRPEFDFTDQFNPQELGAKLRQHIEAFEIDAASDDLVLAFHWDGTPEYQRMRALAEGIREGAADRIASGKPLFIVLDADIALNLGAILQQDLSIDNDILVIDGVALSDFDYIDIGRIRRPSNTMPVTIKSLMFNDTMDGAKAPERIHHKPRD</sequence>
<evidence type="ECO:0000313" key="3">
    <source>
        <dbReference type="Proteomes" id="UP000005856"/>
    </source>
</evidence>
<organism evidence="2 3">
    <name type="scientific">Marinobacter algicola DG893</name>
    <dbReference type="NCBI Taxonomy" id="443152"/>
    <lineage>
        <taxon>Bacteria</taxon>
        <taxon>Pseudomonadati</taxon>
        <taxon>Pseudomonadota</taxon>
        <taxon>Gammaproteobacteria</taxon>
        <taxon>Pseudomonadales</taxon>
        <taxon>Marinobacteraceae</taxon>
        <taxon>Marinobacter</taxon>
    </lineage>
</organism>